<dbReference type="AlphaFoldDB" id="A0A9W6SLT4"/>
<dbReference type="RefSeq" id="WP_285663322.1">
    <property type="nucleotide sequence ID" value="NZ_BSTX01000002.1"/>
</dbReference>
<proteinExistence type="predicted"/>
<dbReference type="Proteomes" id="UP001165079">
    <property type="component" value="Unassembled WGS sequence"/>
</dbReference>
<evidence type="ECO:0000313" key="1">
    <source>
        <dbReference type="EMBL" id="GLZ78151.1"/>
    </source>
</evidence>
<protein>
    <submittedName>
        <fullName evidence="1">Uncharacterized protein</fullName>
    </submittedName>
</protein>
<dbReference type="EMBL" id="BSTX01000002">
    <property type="protein sequence ID" value="GLZ78151.1"/>
    <property type="molecule type" value="Genomic_DNA"/>
</dbReference>
<keyword evidence="2" id="KW-1185">Reference proteome</keyword>
<name>A0A9W6SLT4_9ACTN</name>
<sequence>MTASTTVDDPLLSYEEFMEKLRRLTITAKSPDHSVTVNYGYTGTRVELGSRGTQGHTEESLAGQISAALEASQHGYQRAIALLIEQARGAKAPDEEPEAGSVGSRYRTSVGEITVETVSPRGLVKVGRRGATAIKLIIRPRTLALGTVSDEELMDEVNAAVRGGEQEYSRKFESAMVNSLGDEVR</sequence>
<evidence type="ECO:0000313" key="2">
    <source>
        <dbReference type="Proteomes" id="UP001165079"/>
    </source>
</evidence>
<accession>A0A9W6SLT4</accession>
<reference evidence="1" key="1">
    <citation type="submission" date="2023-03" db="EMBL/GenBank/DDBJ databases">
        <title>Actinorhabdospora filicis NBRC 111898.</title>
        <authorList>
            <person name="Ichikawa N."/>
            <person name="Sato H."/>
            <person name="Tonouchi N."/>
        </authorList>
    </citation>
    <scope>NUCLEOTIDE SEQUENCE</scope>
    <source>
        <strain evidence="1">NBRC 111898</strain>
    </source>
</reference>
<organism evidence="1 2">
    <name type="scientific">Actinorhabdospora filicis</name>
    <dbReference type="NCBI Taxonomy" id="1785913"/>
    <lineage>
        <taxon>Bacteria</taxon>
        <taxon>Bacillati</taxon>
        <taxon>Actinomycetota</taxon>
        <taxon>Actinomycetes</taxon>
        <taxon>Micromonosporales</taxon>
        <taxon>Micromonosporaceae</taxon>
        <taxon>Actinorhabdospora</taxon>
    </lineage>
</organism>
<gene>
    <name evidence="1" type="ORF">Afil01_29580</name>
</gene>
<comment type="caution">
    <text evidence="1">The sequence shown here is derived from an EMBL/GenBank/DDBJ whole genome shotgun (WGS) entry which is preliminary data.</text>
</comment>